<feature type="domain" description="Lipocalin/cytosolic fatty-acid binding" evidence="2">
    <location>
        <begin position="64"/>
        <end position="167"/>
    </location>
</feature>
<reference evidence="4" key="1">
    <citation type="submission" date="2025-08" db="UniProtKB">
        <authorList>
            <consortium name="RefSeq"/>
        </authorList>
    </citation>
    <scope>IDENTIFICATION</scope>
</reference>
<evidence type="ECO:0000259" key="2">
    <source>
        <dbReference type="Pfam" id="PF00061"/>
    </source>
</evidence>
<dbReference type="GO" id="GO:0070062">
    <property type="term" value="C:extracellular exosome"/>
    <property type="evidence" value="ECO:0007669"/>
    <property type="project" value="TreeGrafter"/>
</dbReference>
<dbReference type="GO" id="GO:0005579">
    <property type="term" value="C:membrane attack complex"/>
    <property type="evidence" value="ECO:0007669"/>
    <property type="project" value="InterPro"/>
</dbReference>
<sequence length="196" mass="21548">MRSSRAALLLTLLLASGSLGQRVRRPPRPLSPISTIQPQANFDARQEQGHRAEATALHATPQVAAMAVSTFRKLDGICWQVLQLYRDTGVPGRFLVPAQGARGPVHMVVAETDYQDFAVLYLERAQQLSVKLYGALSAARSLPVGDSALSVFEQWVRSANLTEEQTLFFPVYGFCESTDQFHVLNSEWQQAAGHGP</sequence>
<dbReference type="AlphaFoldDB" id="A0AAX6R043"/>
<name>A0AAX6R043_HETGA</name>
<dbReference type="Proteomes" id="UP000694906">
    <property type="component" value="Unplaced"/>
</dbReference>
<dbReference type="PANTHER" id="PTHR47304:SF1">
    <property type="entry name" value="COMPLEMENT COMPONENT C8 GAMMA CHAIN"/>
    <property type="match status" value="1"/>
</dbReference>
<evidence type="ECO:0000256" key="1">
    <source>
        <dbReference type="SAM" id="SignalP"/>
    </source>
</evidence>
<evidence type="ECO:0000313" key="4">
    <source>
        <dbReference type="RefSeq" id="XP_012929265.1"/>
    </source>
</evidence>
<dbReference type="Gene3D" id="2.40.128.20">
    <property type="match status" value="1"/>
</dbReference>
<protein>
    <submittedName>
        <fullName evidence="4">Complement component C8 gamma chain isoform X3</fullName>
    </submittedName>
</protein>
<dbReference type="PANTHER" id="PTHR47304">
    <property type="entry name" value="COMPLEMENT COMPONENT C8 GAMMA CHAIN"/>
    <property type="match status" value="1"/>
</dbReference>
<dbReference type="RefSeq" id="XP_012929265.1">
    <property type="nucleotide sequence ID" value="XM_013073811.2"/>
</dbReference>
<dbReference type="CTD" id="733"/>
<evidence type="ECO:0000313" key="3">
    <source>
        <dbReference type="Proteomes" id="UP000694906"/>
    </source>
</evidence>
<dbReference type="GO" id="GO:0072562">
    <property type="term" value="C:blood microparticle"/>
    <property type="evidence" value="ECO:0007669"/>
    <property type="project" value="TreeGrafter"/>
</dbReference>
<dbReference type="Pfam" id="PF00061">
    <property type="entry name" value="Lipocalin"/>
    <property type="match status" value="1"/>
</dbReference>
<dbReference type="SUPFAM" id="SSF50814">
    <property type="entry name" value="Lipocalins"/>
    <property type="match status" value="1"/>
</dbReference>
<dbReference type="InterPro" id="IPR012674">
    <property type="entry name" value="Calycin"/>
</dbReference>
<feature type="chain" id="PRO_5043904267" evidence="1">
    <location>
        <begin position="21"/>
        <end position="196"/>
    </location>
</feature>
<keyword evidence="1" id="KW-0732">Signal</keyword>
<dbReference type="GeneID" id="101703244"/>
<keyword evidence="3" id="KW-1185">Reference proteome</keyword>
<dbReference type="GO" id="GO:0001848">
    <property type="term" value="F:complement binding"/>
    <property type="evidence" value="ECO:0007669"/>
    <property type="project" value="TreeGrafter"/>
</dbReference>
<feature type="signal peptide" evidence="1">
    <location>
        <begin position="1"/>
        <end position="20"/>
    </location>
</feature>
<dbReference type="GO" id="GO:0006956">
    <property type="term" value="P:complement activation"/>
    <property type="evidence" value="ECO:0007669"/>
    <property type="project" value="InterPro"/>
</dbReference>
<dbReference type="InterPro" id="IPR043245">
    <property type="entry name" value="C8G"/>
</dbReference>
<organism evidence="3 4">
    <name type="scientific">Heterocephalus glaber</name>
    <name type="common">Naked mole rat</name>
    <dbReference type="NCBI Taxonomy" id="10181"/>
    <lineage>
        <taxon>Eukaryota</taxon>
        <taxon>Metazoa</taxon>
        <taxon>Chordata</taxon>
        <taxon>Craniata</taxon>
        <taxon>Vertebrata</taxon>
        <taxon>Euteleostomi</taxon>
        <taxon>Mammalia</taxon>
        <taxon>Eutheria</taxon>
        <taxon>Euarchontoglires</taxon>
        <taxon>Glires</taxon>
        <taxon>Rodentia</taxon>
        <taxon>Hystricomorpha</taxon>
        <taxon>Bathyergidae</taxon>
        <taxon>Heterocephalus</taxon>
    </lineage>
</organism>
<proteinExistence type="predicted"/>
<dbReference type="InterPro" id="IPR000566">
    <property type="entry name" value="Lipocln_cytosolic_FA-bd_dom"/>
</dbReference>
<accession>A0AAX6R043</accession>
<gene>
    <name evidence="4" type="primary">C8g</name>
</gene>